<evidence type="ECO:0000313" key="9">
    <source>
        <dbReference type="Proteomes" id="UP000751190"/>
    </source>
</evidence>
<dbReference type="Proteomes" id="UP000751190">
    <property type="component" value="Unassembled WGS sequence"/>
</dbReference>
<feature type="region of interest" description="Disordered" evidence="5">
    <location>
        <begin position="1"/>
        <end position="42"/>
    </location>
</feature>
<comment type="subcellular location">
    <subcellularLocation>
        <location evidence="1">Membrane</location>
        <topology evidence="1">Multi-pass membrane protein</topology>
    </subcellularLocation>
</comment>
<evidence type="ECO:0000313" key="8">
    <source>
        <dbReference type="EMBL" id="KAG8468814.1"/>
    </source>
</evidence>
<dbReference type="Pfam" id="PF01490">
    <property type="entry name" value="Aa_trans"/>
    <property type="match status" value="1"/>
</dbReference>
<accession>A0A8J5XZL3</accession>
<evidence type="ECO:0000256" key="3">
    <source>
        <dbReference type="ARBA" id="ARBA00022989"/>
    </source>
</evidence>
<comment type="caution">
    <text evidence="8">The sequence shown here is derived from an EMBL/GenBank/DDBJ whole genome shotgun (WGS) entry which is preliminary data.</text>
</comment>
<feature type="transmembrane region" description="Helical" evidence="6">
    <location>
        <begin position="258"/>
        <end position="277"/>
    </location>
</feature>
<evidence type="ECO:0000256" key="1">
    <source>
        <dbReference type="ARBA" id="ARBA00004141"/>
    </source>
</evidence>
<feature type="transmembrane region" description="Helical" evidence="6">
    <location>
        <begin position="330"/>
        <end position="353"/>
    </location>
</feature>
<dbReference type="AlphaFoldDB" id="A0A8J5XZL3"/>
<keyword evidence="4 6" id="KW-0472">Membrane</keyword>
<keyword evidence="2 6" id="KW-0812">Transmembrane</keyword>
<dbReference type="EMBL" id="JAGTXO010000003">
    <property type="protein sequence ID" value="KAG8468814.1"/>
    <property type="molecule type" value="Genomic_DNA"/>
</dbReference>
<keyword evidence="3 6" id="KW-1133">Transmembrane helix</keyword>
<dbReference type="InterPro" id="IPR013057">
    <property type="entry name" value="AA_transpt_TM"/>
</dbReference>
<dbReference type="GO" id="GO:0015179">
    <property type="term" value="F:L-amino acid transmembrane transporter activity"/>
    <property type="evidence" value="ECO:0007669"/>
    <property type="project" value="TreeGrafter"/>
</dbReference>
<organism evidence="8 9">
    <name type="scientific">Diacronema lutheri</name>
    <name type="common">Unicellular marine alga</name>
    <name type="synonym">Monochrysis lutheri</name>
    <dbReference type="NCBI Taxonomy" id="2081491"/>
    <lineage>
        <taxon>Eukaryota</taxon>
        <taxon>Haptista</taxon>
        <taxon>Haptophyta</taxon>
        <taxon>Pavlovophyceae</taxon>
        <taxon>Pavlovales</taxon>
        <taxon>Pavlovaceae</taxon>
        <taxon>Diacronema</taxon>
    </lineage>
</organism>
<feature type="transmembrane region" description="Helical" evidence="6">
    <location>
        <begin position="486"/>
        <end position="507"/>
    </location>
</feature>
<evidence type="ECO:0000259" key="7">
    <source>
        <dbReference type="Pfam" id="PF01490"/>
    </source>
</evidence>
<evidence type="ECO:0000256" key="6">
    <source>
        <dbReference type="SAM" id="Phobius"/>
    </source>
</evidence>
<evidence type="ECO:0000256" key="2">
    <source>
        <dbReference type="ARBA" id="ARBA00022692"/>
    </source>
</evidence>
<dbReference type="GO" id="GO:0005774">
    <property type="term" value="C:vacuolar membrane"/>
    <property type="evidence" value="ECO:0007669"/>
    <property type="project" value="TreeGrafter"/>
</dbReference>
<dbReference type="PANTHER" id="PTHR22950:SF349">
    <property type="entry name" value="AMINO ACID TRANSPORTER TRANSMEMBRANE DOMAIN-CONTAINING PROTEIN"/>
    <property type="match status" value="1"/>
</dbReference>
<feature type="transmembrane region" description="Helical" evidence="6">
    <location>
        <begin position="422"/>
        <end position="441"/>
    </location>
</feature>
<reference evidence="8" key="1">
    <citation type="submission" date="2021-05" db="EMBL/GenBank/DDBJ databases">
        <title>The genome of the haptophyte Pavlova lutheri (Diacronema luteri, Pavlovales) - a model for lipid biosynthesis in eukaryotic algae.</title>
        <authorList>
            <person name="Hulatt C.J."/>
            <person name="Posewitz M.C."/>
        </authorList>
    </citation>
    <scope>NUCLEOTIDE SEQUENCE</scope>
    <source>
        <strain evidence="8">NIVA-4/92</strain>
    </source>
</reference>
<sequence length="576" mass="63029">MPRKPRAQDVEEDAPMLAEAGISRANSSGLGTSTRRTGVQPVGADVEMVAVPEGDAPPRAHGAGKAAKPKRGYRELVLDEAQGEGERESAPSHATERGSSSTWVIAANNIVYMAAPLAMPATMASCGWVWGTVILGYSIVATYHSALLLGEVVTSRPHLDSYPKVVGEALVVWAKRNLDGLPLNLEMLRRVGSELAVVLQFLSYFFDSTAQVLYCAEYFDQLLPHLPVCQKQWLLLTWVLTIPLMQAPNFGESSVSVVVAYVCLLLNVATFFAEVWAYTPWDCEPGPSYAQPGVGQVFIGFTAFAYAFGGHGMYPEEVREMRNPEEWPRVVNYTYGTVCSMYVACAYVGYFAYGSGARANLNSNFPNNALNVFSIMVQLVVTYYCIYVTSLVMLLHIEEHAFGINPRLSCGEYTARTGAIRLVFRTAFVGLQVLLCIALVGVQGDVLLAMQSLSGAIGMTALTYVLPYLLHWMLHPDRVSGCAMRCWYIFNVVVAIVIMIGGTWFGVKGMVDGIIAVADAPDGAEPMCHLEFLYSPMSPCDSCYKGGLPDKYYALPPHGRNATCDALFDDDLRRRR</sequence>
<proteinExistence type="predicted"/>
<evidence type="ECO:0000256" key="5">
    <source>
        <dbReference type="SAM" id="MobiDB-lite"/>
    </source>
</evidence>
<feature type="transmembrane region" description="Helical" evidence="6">
    <location>
        <begin position="289"/>
        <end position="309"/>
    </location>
</feature>
<dbReference type="OrthoDB" id="498603at2759"/>
<gene>
    <name evidence="8" type="ORF">KFE25_007332</name>
</gene>
<protein>
    <recommendedName>
        <fullName evidence="7">Amino acid transporter transmembrane domain-containing protein</fullName>
    </recommendedName>
</protein>
<evidence type="ECO:0000256" key="4">
    <source>
        <dbReference type="ARBA" id="ARBA00023136"/>
    </source>
</evidence>
<feature type="transmembrane region" description="Helical" evidence="6">
    <location>
        <begin position="373"/>
        <end position="397"/>
    </location>
</feature>
<dbReference type="OMA" id="AMTFFLP"/>
<feature type="transmembrane region" description="Helical" evidence="6">
    <location>
        <begin position="453"/>
        <end position="474"/>
    </location>
</feature>
<name>A0A8J5XZL3_DIALT</name>
<dbReference type="PANTHER" id="PTHR22950">
    <property type="entry name" value="AMINO ACID TRANSPORTER"/>
    <property type="match status" value="1"/>
</dbReference>
<keyword evidence="9" id="KW-1185">Reference proteome</keyword>
<feature type="compositionally biased region" description="Polar residues" evidence="5">
    <location>
        <begin position="24"/>
        <end position="37"/>
    </location>
</feature>
<feature type="domain" description="Amino acid transporter transmembrane" evidence="7">
    <location>
        <begin position="100"/>
        <end position="505"/>
    </location>
</feature>